<organism evidence="7 8">
    <name type="scientific">Paracraurococcus lichenis</name>
    <dbReference type="NCBI Taxonomy" id="3064888"/>
    <lineage>
        <taxon>Bacteria</taxon>
        <taxon>Pseudomonadati</taxon>
        <taxon>Pseudomonadota</taxon>
        <taxon>Alphaproteobacteria</taxon>
        <taxon>Acetobacterales</taxon>
        <taxon>Roseomonadaceae</taxon>
        <taxon>Paracraurococcus</taxon>
    </lineage>
</organism>
<evidence type="ECO:0000313" key="8">
    <source>
        <dbReference type="Proteomes" id="UP001243009"/>
    </source>
</evidence>
<evidence type="ECO:0000256" key="5">
    <source>
        <dbReference type="SAM" id="MobiDB-lite"/>
    </source>
</evidence>
<keyword evidence="2" id="KW-0812">Transmembrane</keyword>
<evidence type="ECO:0000256" key="3">
    <source>
        <dbReference type="ARBA" id="ARBA00022989"/>
    </source>
</evidence>
<proteinExistence type="predicted"/>
<dbReference type="Pfam" id="PF04357">
    <property type="entry name" value="TamB"/>
    <property type="match status" value="1"/>
</dbReference>
<gene>
    <name evidence="7" type="ORF">Q7A36_07645</name>
</gene>
<evidence type="ECO:0000313" key="7">
    <source>
        <dbReference type="EMBL" id="MDO9708210.1"/>
    </source>
</evidence>
<dbReference type="PANTHER" id="PTHR36985:SF1">
    <property type="entry name" value="TRANSLOCATION AND ASSEMBLY MODULE SUBUNIT TAMB"/>
    <property type="match status" value="1"/>
</dbReference>
<keyword evidence="8" id="KW-1185">Reference proteome</keyword>
<name>A0ABT9DWN7_9PROT</name>
<reference evidence="7 8" key="1">
    <citation type="submission" date="2023-08" db="EMBL/GenBank/DDBJ databases">
        <title>The draft genome sequence of Paracraurococcus sp. LOR1-02.</title>
        <authorList>
            <person name="Kingkaew E."/>
            <person name="Tanasupawat S."/>
        </authorList>
    </citation>
    <scope>NUCLEOTIDE SEQUENCE [LARGE SCALE GENOMIC DNA]</scope>
    <source>
        <strain evidence="7 8">LOR1-02</strain>
    </source>
</reference>
<evidence type="ECO:0000256" key="1">
    <source>
        <dbReference type="ARBA" id="ARBA00004167"/>
    </source>
</evidence>
<dbReference type="EMBL" id="JAUTWS010000006">
    <property type="protein sequence ID" value="MDO9708210.1"/>
    <property type="molecule type" value="Genomic_DNA"/>
</dbReference>
<feature type="region of interest" description="Disordered" evidence="5">
    <location>
        <begin position="1189"/>
        <end position="1212"/>
    </location>
</feature>
<protein>
    <submittedName>
        <fullName evidence="7">Translocation/assembly module TamB domain-containing protein</fullName>
    </submittedName>
</protein>
<sequence>MRRAVRWLLGILLALILLPVLAVGAGLVWLNSAGGRATVARLAGEQVPGLTIEGLTGPIPGHLGAARITMADKEGVWLTVEEARIDLDLLALATRTLRIERVEAARIALPRLPASDPAAPAAPEPPSDKVLPQLPSLPVAVALERLAVGRLEIGAPILQQDAAFSVAGQAALQAGALRATLALHRLDAEGGADLALSLAPAEDRLSAKLALREGPGGIGPTLAGLKDQPLSLDLVLEGPAAGAALDLTAALGPEIGATLGGTVRARPDGALGATLKGTARAGPLLPPAAAPLAVPASLALDADLGADQRLALRDLTVEVPAGRLAAQGSADLGSEALDLRATLALAGADRFGALLPAGLGWDSVRAEAAIGGTLGKPSIDLTLVPEGLKTPVPQADAVLGPAPRLAVKAALPGPSLDATLDGAEGKLTATGTLAEPIALDARLSLPRLAVLGGGSEGALEARVQASGRLADPDLVVTAESGRIAAAGHVLESLSLKADIATPASAPRGTATLDGRLDGLPLALAFRGRPEGSAVEVEQGEARLGPARLEATGRLDPAGPVFDGTAKLEATDLAPLGRLGGVTGLAGRLSLDATLAPRDGQQGFEAKLDAPRLGYNGTEGSLQATAAGTPAALDWTLKGKATEGAISGRGHVEQQNGGWRLDLAALEAQAMGEAVRLAAPTRVTLGGDGGIALAPTALAIARGGRIEARGTWGPERADITASIAALPLALAERFAPDIKPQGTINADLRATGPVARPEIRATLTGTGLGAGADWAKGLPALTLRAEGSLAGEAVQLRADLDAGAAGKLAATARLPGGFGPRGPLAATLDGGLNLQPLAAPFLAAGADRVTGRLTLALRAEGTVGEPRLGGRATLSGAEYRNTALGLRVFDLNGTVTGEGTRLVVDRIAGRTAGNGTLELRGSVDAGAPGFPADLTLTARNARPVVSDLLTATFGADLRVQGPLTGGGSVAGTVRIQHAEIRVPTSLPASVPTLDNVRQRGRLPPGVIPPAPPKPPAPPAPPLNLAVTVSAPREIFIRGRGIDVELGGEVKVGGTAAAPVPSGTLNLLRGTLDLVGRPLTFQRGTISFAAGTMLPQLDLTAQSQASSTTILVNVAGSPTAPKVTFTSTPELPQDEVLARLLFDRPTSNLSPFEIAQIAAAVAQLTGVGGGVANPLDKVRGLLGLDRLGVTSGAQQQSSTPGQTASTTGGQQGPTVEAGRYVAPGVFLGVRQGTQGGQTGVGVQVEITPRLKLEGQTATGPAGDRLGLSYEFEY</sequence>
<evidence type="ECO:0000256" key="4">
    <source>
        <dbReference type="ARBA" id="ARBA00023136"/>
    </source>
</evidence>
<comment type="subcellular location">
    <subcellularLocation>
        <location evidence="1">Membrane</location>
        <topology evidence="1">Single-pass membrane protein</topology>
    </subcellularLocation>
</comment>
<accession>A0ABT9DWN7</accession>
<comment type="caution">
    <text evidence="7">The sequence shown here is derived from an EMBL/GenBank/DDBJ whole genome shotgun (WGS) entry which is preliminary data.</text>
</comment>
<evidence type="ECO:0000256" key="2">
    <source>
        <dbReference type="ARBA" id="ARBA00022692"/>
    </source>
</evidence>
<keyword evidence="3" id="KW-1133">Transmembrane helix</keyword>
<dbReference type="InterPro" id="IPR007452">
    <property type="entry name" value="TamB_C"/>
</dbReference>
<dbReference type="Proteomes" id="UP001243009">
    <property type="component" value="Unassembled WGS sequence"/>
</dbReference>
<evidence type="ECO:0000259" key="6">
    <source>
        <dbReference type="Pfam" id="PF04357"/>
    </source>
</evidence>
<dbReference type="RefSeq" id="WP_305103081.1">
    <property type="nucleotide sequence ID" value="NZ_JAUTWS010000006.1"/>
</dbReference>
<keyword evidence="4" id="KW-0472">Membrane</keyword>
<dbReference type="PANTHER" id="PTHR36985">
    <property type="entry name" value="TRANSLOCATION AND ASSEMBLY MODULE SUBUNIT TAMB"/>
    <property type="match status" value="1"/>
</dbReference>
<feature type="domain" description="Translocation and assembly module TamB C-terminal" evidence="6">
    <location>
        <begin position="905"/>
        <end position="1271"/>
    </location>
</feature>